<organism evidence="2 3">
    <name type="scientific">Aegilops tauschii subsp. strangulata</name>
    <name type="common">Goatgrass</name>
    <dbReference type="NCBI Taxonomy" id="200361"/>
    <lineage>
        <taxon>Eukaryota</taxon>
        <taxon>Viridiplantae</taxon>
        <taxon>Streptophyta</taxon>
        <taxon>Embryophyta</taxon>
        <taxon>Tracheophyta</taxon>
        <taxon>Spermatophyta</taxon>
        <taxon>Magnoliopsida</taxon>
        <taxon>Liliopsida</taxon>
        <taxon>Poales</taxon>
        <taxon>Poaceae</taxon>
        <taxon>BOP clade</taxon>
        <taxon>Pooideae</taxon>
        <taxon>Triticodae</taxon>
        <taxon>Triticeae</taxon>
        <taxon>Triticinae</taxon>
        <taxon>Aegilops</taxon>
    </lineage>
</organism>
<evidence type="ECO:0000256" key="1">
    <source>
        <dbReference type="SAM" id="MobiDB-lite"/>
    </source>
</evidence>
<reference evidence="3" key="2">
    <citation type="journal article" date="2017" name="Nat. Plants">
        <title>The Aegilops tauschii genome reveals multiple impacts of transposons.</title>
        <authorList>
            <person name="Zhao G."/>
            <person name="Zou C."/>
            <person name="Li K."/>
            <person name="Wang K."/>
            <person name="Li T."/>
            <person name="Gao L."/>
            <person name="Zhang X."/>
            <person name="Wang H."/>
            <person name="Yang Z."/>
            <person name="Liu X."/>
            <person name="Jiang W."/>
            <person name="Mao L."/>
            <person name="Kong X."/>
            <person name="Jiao Y."/>
            <person name="Jia J."/>
        </authorList>
    </citation>
    <scope>NUCLEOTIDE SEQUENCE [LARGE SCALE GENOMIC DNA]</scope>
    <source>
        <strain evidence="3">cv. AL8/78</strain>
    </source>
</reference>
<feature type="compositionally biased region" description="Basic residues" evidence="1">
    <location>
        <begin position="20"/>
        <end position="30"/>
    </location>
</feature>
<sequence length="107" mass="12134">GASPRRDPLKQLDRVDLYRPRHPIAPRGRPRSYQIPDQRTSLDKAANQIKSHRQSPGERHIVGDPLKPPTGTAKLRSWALPIESEASSKFQKHGCCKWQCRHGGRNP</sequence>
<reference evidence="3" key="1">
    <citation type="journal article" date="2014" name="Science">
        <title>Ancient hybridizations among the ancestral genomes of bread wheat.</title>
        <authorList>
            <consortium name="International Wheat Genome Sequencing Consortium,"/>
            <person name="Marcussen T."/>
            <person name="Sandve S.R."/>
            <person name="Heier L."/>
            <person name="Spannagl M."/>
            <person name="Pfeifer M."/>
            <person name="Jakobsen K.S."/>
            <person name="Wulff B.B."/>
            <person name="Steuernagel B."/>
            <person name="Mayer K.F."/>
            <person name="Olsen O.A."/>
        </authorList>
    </citation>
    <scope>NUCLEOTIDE SEQUENCE [LARGE SCALE GENOMIC DNA]</scope>
    <source>
        <strain evidence="3">cv. AL8/78</strain>
    </source>
</reference>
<reference evidence="2" key="5">
    <citation type="journal article" date="2021" name="G3 (Bethesda)">
        <title>Aegilops tauschii genome assembly Aet v5.0 features greater sequence contiguity and improved annotation.</title>
        <authorList>
            <person name="Wang L."/>
            <person name="Zhu T."/>
            <person name="Rodriguez J.C."/>
            <person name="Deal K.R."/>
            <person name="Dubcovsky J."/>
            <person name="McGuire P.E."/>
            <person name="Lux T."/>
            <person name="Spannagl M."/>
            <person name="Mayer K.F.X."/>
            <person name="Baldrich P."/>
            <person name="Meyers B.C."/>
            <person name="Huo N."/>
            <person name="Gu Y.Q."/>
            <person name="Zhou H."/>
            <person name="Devos K.M."/>
            <person name="Bennetzen J.L."/>
            <person name="Unver T."/>
            <person name="Budak H."/>
            <person name="Gulick P.J."/>
            <person name="Galiba G."/>
            <person name="Kalapos B."/>
            <person name="Nelson D.R."/>
            <person name="Li P."/>
            <person name="You F.M."/>
            <person name="Luo M.C."/>
            <person name="Dvorak J."/>
        </authorList>
    </citation>
    <scope>NUCLEOTIDE SEQUENCE [LARGE SCALE GENOMIC DNA]</scope>
    <source>
        <strain evidence="2">cv. AL8/78</strain>
    </source>
</reference>
<dbReference type="Proteomes" id="UP000015105">
    <property type="component" value="Chromosome 3D"/>
</dbReference>
<dbReference type="Gramene" id="AET3Gv20611700.13">
    <property type="protein sequence ID" value="AET3Gv20611700.13"/>
    <property type="gene ID" value="AET3Gv20611700"/>
</dbReference>
<name>A0A453F8Z0_AEGTS</name>
<dbReference type="AlphaFoldDB" id="A0A453F8Z0"/>
<keyword evidence="3" id="KW-1185">Reference proteome</keyword>
<reference evidence="2" key="3">
    <citation type="journal article" date="2017" name="Nature">
        <title>Genome sequence of the progenitor of the wheat D genome Aegilops tauschii.</title>
        <authorList>
            <person name="Luo M.C."/>
            <person name="Gu Y.Q."/>
            <person name="Puiu D."/>
            <person name="Wang H."/>
            <person name="Twardziok S.O."/>
            <person name="Deal K.R."/>
            <person name="Huo N."/>
            <person name="Zhu T."/>
            <person name="Wang L."/>
            <person name="Wang Y."/>
            <person name="McGuire P.E."/>
            <person name="Liu S."/>
            <person name="Long H."/>
            <person name="Ramasamy R.K."/>
            <person name="Rodriguez J.C."/>
            <person name="Van S.L."/>
            <person name="Yuan L."/>
            <person name="Wang Z."/>
            <person name="Xia Z."/>
            <person name="Xiao L."/>
            <person name="Anderson O.D."/>
            <person name="Ouyang S."/>
            <person name="Liang Y."/>
            <person name="Zimin A.V."/>
            <person name="Pertea G."/>
            <person name="Qi P."/>
            <person name="Bennetzen J.L."/>
            <person name="Dai X."/>
            <person name="Dawson M.W."/>
            <person name="Muller H.G."/>
            <person name="Kugler K."/>
            <person name="Rivarola-Duarte L."/>
            <person name="Spannagl M."/>
            <person name="Mayer K.F.X."/>
            <person name="Lu F.H."/>
            <person name="Bevan M.W."/>
            <person name="Leroy P."/>
            <person name="Li P."/>
            <person name="You F.M."/>
            <person name="Sun Q."/>
            <person name="Liu Z."/>
            <person name="Lyons E."/>
            <person name="Wicker T."/>
            <person name="Salzberg S.L."/>
            <person name="Devos K.M."/>
            <person name="Dvorak J."/>
        </authorList>
    </citation>
    <scope>NUCLEOTIDE SEQUENCE [LARGE SCALE GENOMIC DNA]</scope>
    <source>
        <strain evidence="2">cv. AL8/78</strain>
    </source>
</reference>
<evidence type="ECO:0000313" key="3">
    <source>
        <dbReference type="Proteomes" id="UP000015105"/>
    </source>
</evidence>
<dbReference type="EnsemblPlants" id="AET3Gv20611700.13">
    <property type="protein sequence ID" value="AET3Gv20611700.13"/>
    <property type="gene ID" value="AET3Gv20611700"/>
</dbReference>
<proteinExistence type="predicted"/>
<reference evidence="2" key="4">
    <citation type="submission" date="2019-03" db="UniProtKB">
        <authorList>
            <consortium name="EnsemblPlants"/>
        </authorList>
    </citation>
    <scope>IDENTIFICATION</scope>
</reference>
<accession>A0A453F8Z0</accession>
<protein>
    <submittedName>
        <fullName evidence="2">Uncharacterized protein</fullName>
    </submittedName>
</protein>
<evidence type="ECO:0000313" key="2">
    <source>
        <dbReference type="EnsemblPlants" id="AET3Gv20611700.13"/>
    </source>
</evidence>
<feature type="region of interest" description="Disordered" evidence="1">
    <location>
        <begin position="18"/>
        <end position="73"/>
    </location>
</feature>